<dbReference type="Gene3D" id="3.90.70.10">
    <property type="entry name" value="Cysteine proteinases"/>
    <property type="match status" value="1"/>
</dbReference>
<dbReference type="GO" id="GO:0005886">
    <property type="term" value="C:plasma membrane"/>
    <property type="evidence" value="ECO:0007669"/>
    <property type="project" value="UniProtKB-SubCell"/>
</dbReference>
<dbReference type="InterPro" id="IPR039421">
    <property type="entry name" value="Type_1_exporter"/>
</dbReference>
<evidence type="ECO:0000256" key="1">
    <source>
        <dbReference type="ARBA" id="ARBA00004651"/>
    </source>
</evidence>
<dbReference type="Proteomes" id="UP000642920">
    <property type="component" value="Unassembled WGS sequence"/>
</dbReference>
<dbReference type="SMART" id="SM00382">
    <property type="entry name" value="AAA"/>
    <property type="match status" value="1"/>
</dbReference>
<dbReference type="GO" id="GO:0016887">
    <property type="term" value="F:ATP hydrolysis activity"/>
    <property type="evidence" value="ECO:0007669"/>
    <property type="project" value="InterPro"/>
</dbReference>
<dbReference type="InterPro" id="IPR011527">
    <property type="entry name" value="ABC1_TM_dom"/>
</dbReference>
<dbReference type="SUPFAM" id="SSF90123">
    <property type="entry name" value="ABC transporter transmembrane region"/>
    <property type="match status" value="1"/>
</dbReference>
<dbReference type="InterPro" id="IPR005074">
    <property type="entry name" value="Peptidase_C39"/>
</dbReference>
<dbReference type="GO" id="GO:0008233">
    <property type="term" value="F:peptidase activity"/>
    <property type="evidence" value="ECO:0007669"/>
    <property type="project" value="InterPro"/>
</dbReference>
<evidence type="ECO:0000256" key="2">
    <source>
        <dbReference type="ARBA" id="ARBA00022692"/>
    </source>
</evidence>
<feature type="domain" description="Peptidase C39" evidence="11">
    <location>
        <begin position="12"/>
        <end position="136"/>
    </location>
</feature>
<dbReference type="EMBL" id="JAERQG010000001">
    <property type="protein sequence ID" value="MBL0763793.1"/>
    <property type="molecule type" value="Genomic_DNA"/>
</dbReference>
<accession>A0A937ACP0</accession>
<feature type="transmembrane region" description="Helical" evidence="8">
    <location>
        <begin position="307"/>
        <end position="325"/>
    </location>
</feature>
<dbReference type="InterPro" id="IPR003593">
    <property type="entry name" value="AAA+_ATPase"/>
</dbReference>
<dbReference type="PANTHER" id="PTHR43394">
    <property type="entry name" value="ATP-DEPENDENT PERMEASE MDL1, MITOCHONDRIAL"/>
    <property type="match status" value="1"/>
</dbReference>
<dbReference type="PROSITE" id="PS00211">
    <property type="entry name" value="ABC_TRANSPORTER_1"/>
    <property type="match status" value="1"/>
</dbReference>
<dbReference type="SUPFAM" id="SSF52540">
    <property type="entry name" value="P-loop containing nucleoside triphosphate hydrolases"/>
    <property type="match status" value="1"/>
</dbReference>
<keyword evidence="6 8" id="KW-1133">Transmembrane helix</keyword>
<evidence type="ECO:0000256" key="3">
    <source>
        <dbReference type="ARBA" id="ARBA00022741"/>
    </source>
</evidence>
<keyword evidence="5" id="KW-0067">ATP-binding</keyword>
<feature type="domain" description="ABC transporter" evidence="9">
    <location>
        <begin position="472"/>
        <end position="714"/>
    </location>
</feature>
<keyword evidence="7 8" id="KW-0472">Membrane</keyword>
<feature type="domain" description="ABC transmembrane type-1" evidence="10">
    <location>
        <begin position="169"/>
        <end position="450"/>
    </location>
</feature>
<protein>
    <submittedName>
        <fullName evidence="12">Peptidase domain-containing ABC transporter</fullName>
    </submittedName>
</protein>
<dbReference type="Pfam" id="PF00664">
    <property type="entry name" value="ABC_membrane"/>
    <property type="match status" value="1"/>
</dbReference>
<dbReference type="GO" id="GO:0006508">
    <property type="term" value="P:proteolysis"/>
    <property type="evidence" value="ECO:0007669"/>
    <property type="project" value="InterPro"/>
</dbReference>
<dbReference type="PROSITE" id="PS50929">
    <property type="entry name" value="ABC_TM1F"/>
    <property type="match status" value="1"/>
</dbReference>
<dbReference type="PROSITE" id="PS50893">
    <property type="entry name" value="ABC_TRANSPORTER_2"/>
    <property type="match status" value="1"/>
</dbReference>
<evidence type="ECO:0000256" key="8">
    <source>
        <dbReference type="SAM" id="Phobius"/>
    </source>
</evidence>
<evidence type="ECO:0000256" key="5">
    <source>
        <dbReference type="ARBA" id="ARBA00022840"/>
    </source>
</evidence>
<keyword evidence="3" id="KW-0547">Nucleotide-binding</keyword>
<keyword evidence="13" id="KW-1185">Reference proteome</keyword>
<dbReference type="InterPro" id="IPR017871">
    <property type="entry name" value="ABC_transporter-like_CS"/>
</dbReference>
<comment type="subcellular location">
    <subcellularLocation>
        <location evidence="1">Cell membrane</location>
        <topology evidence="1">Multi-pass membrane protein</topology>
    </subcellularLocation>
</comment>
<dbReference type="AlphaFoldDB" id="A0A937ACP0"/>
<evidence type="ECO:0000259" key="10">
    <source>
        <dbReference type="PROSITE" id="PS50929"/>
    </source>
</evidence>
<dbReference type="CDD" id="cd18570">
    <property type="entry name" value="ABC_6TM_PCAT1_LagD_like"/>
    <property type="match status" value="1"/>
</dbReference>
<sequence>MDKSLKKYFVKQHGQSDCGPACLATIIKYHGGSPNLDELRRTTGTTQTGTKLLGLYQGAQALGFDVEGLEAEGIDNLKELEHPAILHVILENRLQHYVIFYGFQGDKIVINDPGKGVELWDKEKLNKVWQSKALLSLNPNNDFKQDTKGSKGRYHKIIEWVKEDFNILIASLFLGLIIAVFSLATAIFSQKLIDVILPSRELDKLIIGLTLFALILLIKMGLNYLRSTFLITQSRDFNNRMIGSFFGSLLRIPKVFFDSKKTGDMVARMNDTRRIQTTVSSLIGSLLIEFLVIIISLIGVFVYSWQVGLIVAVFIPVYAIVLYRLNNPIIERQKELMSAYSLNESNYIDVINGITEVKGTNTINLFHKSTTFLYKAFQESSFRLGKIQVKFQLLTELLNITVVVAVISVASYFVFQDDLLLGSLMALLSLSGSIGPSLTKIALFNIQFQEARVAFDRMEEFSGIDEEQTEGIKLNEISKITCKEVSFNYPGSLDLLKKVSLDVTKGRITTLLGESGSGKSTFIQLLQRFYSPSNGKILINDQQIEKIEVSSLRSRIAVMPQQIKIFNSYLVFNIALSEDQRELENVIKWCKETGFDKFFSSFPQGYMTLLGEEGVNISGGQKQLVSLARALYKNPDVIVIDEGTSAMDRATESFVLNLLNKLKKDKAIFVITHRMKVASLSDYIYILRNGQIEDEGEPDQLVNRSNFYSSSVQELLDIPVFGKRLTQ</sequence>
<dbReference type="PROSITE" id="PS50990">
    <property type="entry name" value="PEPTIDASE_C39"/>
    <property type="match status" value="1"/>
</dbReference>
<evidence type="ECO:0000256" key="6">
    <source>
        <dbReference type="ARBA" id="ARBA00022989"/>
    </source>
</evidence>
<dbReference type="InterPro" id="IPR027417">
    <property type="entry name" value="P-loop_NTPase"/>
</dbReference>
<evidence type="ECO:0000259" key="9">
    <source>
        <dbReference type="PROSITE" id="PS50893"/>
    </source>
</evidence>
<dbReference type="RefSeq" id="WP_201916769.1">
    <property type="nucleotide sequence ID" value="NZ_JAERQG010000001.1"/>
</dbReference>
<proteinExistence type="predicted"/>
<dbReference type="InterPro" id="IPR003439">
    <property type="entry name" value="ABC_transporter-like_ATP-bd"/>
</dbReference>
<feature type="transmembrane region" description="Helical" evidence="8">
    <location>
        <begin position="205"/>
        <end position="225"/>
    </location>
</feature>
<dbReference type="Gene3D" id="3.40.50.300">
    <property type="entry name" value="P-loop containing nucleotide triphosphate hydrolases"/>
    <property type="match status" value="1"/>
</dbReference>
<feature type="transmembrane region" description="Helical" evidence="8">
    <location>
        <begin position="393"/>
        <end position="415"/>
    </location>
</feature>
<gene>
    <name evidence="12" type="ORF">JKP34_00940</name>
</gene>
<dbReference type="GO" id="GO:0005524">
    <property type="term" value="F:ATP binding"/>
    <property type="evidence" value="ECO:0007669"/>
    <property type="project" value="UniProtKB-KW"/>
</dbReference>
<keyword evidence="4" id="KW-0378">Hydrolase</keyword>
<keyword evidence="2 8" id="KW-0812">Transmembrane</keyword>
<dbReference type="GO" id="GO:0015421">
    <property type="term" value="F:ABC-type oligopeptide transporter activity"/>
    <property type="evidence" value="ECO:0007669"/>
    <property type="project" value="TreeGrafter"/>
</dbReference>
<feature type="transmembrane region" description="Helical" evidence="8">
    <location>
        <begin position="278"/>
        <end position="301"/>
    </location>
</feature>
<dbReference type="InterPro" id="IPR036640">
    <property type="entry name" value="ABC1_TM_sf"/>
</dbReference>
<evidence type="ECO:0000259" key="11">
    <source>
        <dbReference type="PROSITE" id="PS50990"/>
    </source>
</evidence>
<dbReference type="Pfam" id="PF03412">
    <property type="entry name" value="Peptidase_C39"/>
    <property type="match status" value="1"/>
</dbReference>
<feature type="transmembrane region" description="Helical" evidence="8">
    <location>
        <begin position="165"/>
        <end position="185"/>
    </location>
</feature>
<dbReference type="PANTHER" id="PTHR43394:SF1">
    <property type="entry name" value="ATP-BINDING CASSETTE SUB-FAMILY B MEMBER 10, MITOCHONDRIAL"/>
    <property type="match status" value="1"/>
</dbReference>
<evidence type="ECO:0000313" key="12">
    <source>
        <dbReference type="EMBL" id="MBL0763793.1"/>
    </source>
</evidence>
<dbReference type="Gene3D" id="1.20.1560.10">
    <property type="entry name" value="ABC transporter type 1, transmembrane domain"/>
    <property type="match status" value="1"/>
</dbReference>
<organism evidence="12 13">
    <name type="scientific">Marivirga atlantica</name>
    <dbReference type="NCBI Taxonomy" id="1548457"/>
    <lineage>
        <taxon>Bacteria</taxon>
        <taxon>Pseudomonadati</taxon>
        <taxon>Bacteroidota</taxon>
        <taxon>Cytophagia</taxon>
        <taxon>Cytophagales</taxon>
        <taxon>Marivirgaceae</taxon>
        <taxon>Marivirga</taxon>
    </lineage>
</organism>
<name>A0A937ACP0_9BACT</name>
<evidence type="ECO:0000256" key="7">
    <source>
        <dbReference type="ARBA" id="ARBA00023136"/>
    </source>
</evidence>
<evidence type="ECO:0000256" key="4">
    <source>
        <dbReference type="ARBA" id="ARBA00022801"/>
    </source>
</evidence>
<dbReference type="Pfam" id="PF00005">
    <property type="entry name" value="ABC_tran"/>
    <property type="match status" value="1"/>
</dbReference>
<comment type="caution">
    <text evidence="12">The sequence shown here is derived from an EMBL/GenBank/DDBJ whole genome shotgun (WGS) entry which is preliminary data.</text>
</comment>
<reference evidence="12" key="1">
    <citation type="submission" date="2021-01" db="EMBL/GenBank/DDBJ databases">
        <title>Marivirga sp. nov., isolated from intertidal surface sediments.</title>
        <authorList>
            <person name="Zhang M."/>
        </authorList>
    </citation>
    <scope>NUCLEOTIDE SEQUENCE</scope>
    <source>
        <strain evidence="12">SM1354</strain>
    </source>
</reference>
<evidence type="ECO:0000313" key="13">
    <source>
        <dbReference type="Proteomes" id="UP000642920"/>
    </source>
</evidence>